<evidence type="ECO:0000256" key="2">
    <source>
        <dbReference type="ARBA" id="ARBA00009306"/>
    </source>
</evidence>
<feature type="domain" description="ABC transmembrane type-1" evidence="10">
    <location>
        <begin position="59"/>
        <end position="243"/>
    </location>
</feature>
<dbReference type="PROSITE" id="PS50928">
    <property type="entry name" value="ABC_TM1"/>
    <property type="match status" value="1"/>
</dbReference>
<evidence type="ECO:0000256" key="3">
    <source>
        <dbReference type="ARBA" id="ARBA00022448"/>
    </source>
</evidence>
<keyword evidence="5 9" id="KW-0812">Transmembrane</keyword>
<keyword evidence="3 9" id="KW-0813">Transport</keyword>
<dbReference type="InterPro" id="IPR000515">
    <property type="entry name" value="MetI-like"/>
</dbReference>
<proteinExistence type="inferred from homology"/>
<dbReference type="STRING" id="364199.SAMN04489858_12912"/>
<protein>
    <submittedName>
        <fullName evidence="11">Taurine transport system permease protein</fullName>
    </submittedName>
</protein>
<feature type="transmembrane region" description="Helical" evidence="9">
    <location>
        <begin position="67"/>
        <end position="92"/>
    </location>
</feature>
<accession>A0A1I0JKJ0</accession>
<feature type="transmembrane region" description="Helical" evidence="9">
    <location>
        <begin position="129"/>
        <end position="148"/>
    </location>
</feature>
<evidence type="ECO:0000256" key="8">
    <source>
        <dbReference type="ARBA" id="ARBA00056719"/>
    </source>
</evidence>
<evidence type="ECO:0000256" key="4">
    <source>
        <dbReference type="ARBA" id="ARBA00022475"/>
    </source>
</evidence>
<dbReference type="OrthoDB" id="9807047at2"/>
<dbReference type="RefSeq" id="WP_090738247.1">
    <property type="nucleotide sequence ID" value="NZ_FOHO01000029.1"/>
</dbReference>
<dbReference type="EMBL" id="FOHO01000029">
    <property type="protein sequence ID" value="SEU10154.1"/>
    <property type="molecule type" value="Genomic_DNA"/>
</dbReference>
<organism evidence="11 12">
    <name type="scientific">Paracoccus homiensis</name>
    <dbReference type="NCBI Taxonomy" id="364199"/>
    <lineage>
        <taxon>Bacteria</taxon>
        <taxon>Pseudomonadati</taxon>
        <taxon>Pseudomonadota</taxon>
        <taxon>Alphaproteobacteria</taxon>
        <taxon>Rhodobacterales</taxon>
        <taxon>Paracoccaceae</taxon>
        <taxon>Paracoccus</taxon>
    </lineage>
</organism>
<keyword evidence="6 9" id="KW-1133">Transmembrane helix</keyword>
<name>A0A1I0JKJ0_9RHOB</name>
<keyword evidence="12" id="KW-1185">Reference proteome</keyword>
<evidence type="ECO:0000313" key="12">
    <source>
        <dbReference type="Proteomes" id="UP000199180"/>
    </source>
</evidence>
<evidence type="ECO:0000256" key="9">
    <source>
        <dbReference type="RuleBase" id="RU363032"/>
    </source>
</evidence>
<feature type="transmembrane region" description="Helical" evidence="9">
    <location>
        <begin position="219"/>
        <end position="239"/>
    </location>
</feature>
<keyword evidence="4" id="KW-1003">Cell membrane</keyword>
<dbReference type="GO" id="GO:0042918">
    <property type="term" value="P:alkanesulfonate transmembrane transport"/>
    <property type="evidence" value="ECO:0007669"/>
    <property type="project" value="UniProtKB-ARBA"/>
</dbReference>
<dbReference type="AlphaFoldDB" id="A0A1I0JKJ0"/>
<dbReference type="CDD" id="cd06261">
    <property type="entry name" value="TM_PBP2"/>
    <property type="match status" value="1"/>
</dbReference>
<evidence type="ECO:0000313" key="11">
    <source>
        <dbReference type="EMBL" id="SEU10154.1"/>
    </source>
</evidence>
<evidence type="ECO:0000256" key="1">
    <source>
        <dbReference type="ARBA" id="ARBA00004651"/>
    </source>
</evidence>
<evidence type="ECO:0000256" key="6">
    <source>
        <dbReference type="ARBA" id="ARBA00022989"/>
    </source>
</evidence>
<dbReference type="PANTHER" id="PTHR30151:SF0">
    <property type="entry name" value="ABC TRANSPORTER PERMEASE PROTEIN MJ0413-RELATED"/>
    <property type="match status" value="1"/>
</dbReference>
<comment type="function">
    <text evidence="8">Probably part of an ABC transporter complex. Probably responsible for the translocation of the substrate across the membrane.</text>
</comment>
<feature type="transmembrane region" description="Helical" evidence="9">
    <location>
        <begin position="169"/>
        <end position="199"/>
    </location>
</feature>
<dbReference type="InterPro" id="IPR035906">
    <property type="entry name" value="MetI-like_sf"/>
</dbReference>
<dbReference type="PANTHER" id="PTHR30151">
    <property type="entry name" value="ALKANE SULFONATE ABC TRANSPORTER-RELATED, MEMBRANE SUBUNIT"/>
    <property type="match status" value="1"/>
</dbReference>
<sequence length="258" mass="28218">MKKMSAFNTRRVVLGCLSVSAVIAIYALVTSRAGNNPALLPPIGDIITSFWTNLTSGSLLTALGASLFRISAGFLIGTTLALVLGCLIGWYRNIEFLFDPLIEAVRPIPPLAYIPLIIIWFGIGEFSRVLIITIACFMVCVVNVIAGMKNVPAVYEDAASTMGATRFQVFRTVAVPAATPFIITGYRVALAAAWTTLVASELLAAQNGLGFLLQEGRRYFLTDQVMMIIMIIGACAFIMDRIFRRIQAHLMQWSETRE</sequence>
<evidence type="ECO:0000256" key="7">
    <source>
        <dbReference type="ARBA" id="ARBA00023136"/>
    </source>
</evidence>
<keyword evidence="7 9" id="KW-0472">Membrane</keyword>
<evidence type="ECO:0000256" key="5">
    <source>
        <dbReference type="ARBA" id="ARBA00022692"/>
    </source>
</evidence>
<feature type="transmembrane region" description="Helical" evidence="9">
    <location>
        <begin position="104"/>
        <end position="123"/>
    </location>
</feature>
<comment type="similarity">
    <text evidence="2 9">Belongs to the binding-protein-dependent transport system permease family.</text>
</comment>
<dbReference type="GO" id="GO:0005886">
    <property type="term" value="C:plasma membrane"/>
    <property type="evidence" value="ECO:0007669"/>
    <property type="project" value="UniProtKB-SubCell"/>
</dbReference>
<feature type="transmembrane region" description="Helical" evidence="9">
    <location>
        <begin position="12"/>
        <end position="29"/>
    </location>
</feature>
<dbReference type="Proteomes" id="UP000199180">
    <property type="component" value="Unassembled WGS sequence"/>
</dbReference>
<dbReference type="Pfam" id="PF00528">
    <property type="entry name" value="BPD_transp_1"/>
    <property type="match status" value="1"/>
</dbReference>
<dbReference type="SUPFAM" id="SSF161098">
    <property type="entry name" value="MetI-like"/>
    <property type="match status" value="1"/>
</dbReference>
<comment type="subcellular location">
    <subcellularLocation>
        <location evidence="1 9">Cell membrane</location>
        <topology evidence="1 9">Multi-pass membrane protein</topology>
    </subcellularLocation>
</comment>
<reference evidence="11 12" key="1">
    <citation type="submission" date="2016-10" db="EMBL/GenBank/DDBJ databases">
        <authorList>
            <person name="de Groot N.N."/>
        </authorList>
    </citation>
    <scope>NUCLEOTIDE SEQUENCE [LARGE SCALE GENOMIC DNA]</scope>
    <source>
        <strain evidence="11 12">DSM 17862</strain>
    </source>
</reference>
<evidence type="ECO:0000259" key="10">
    <source>
        <dbReference type="PROSITE" id="PS50928"/>
    </source>
</evidence>
<dbReference type="Gene3D" id="1.10.3720.10">
    <property type="entry name" value="MetI-like"/>
    <property type="match status" value="1"/>
</dbReference>
<gene>
    <name evidence="11" type="ORF">SAMN04489858_12912</name>
</gene>
<dbReference type="FunFam" id="1.10.3720.10:FF:000003">
    <property type="entry name" value="Aliphatic sulfonate ABC transporter permease"/>
    <property type="match status" value="1"/>
</dbReference>